<keyword evidence="3" id="KW-1185">Reference proteome</keyword>
<evidence type="ECO:0000313" key="3">
    <source>
        <dbReference type="Proteomes" id="UP000009081"/>
    </source>
</evidence>
<evidence type="ECO:0000256" key="1">
    <source>
        <dbReference type="SAM" id="Phobius"/>
    </source>
</evidence>
<feature type="transmembrane region" description="Helical" evidence="1">
    <location>
        <begin position="6"/>
        <end position="28"/>
    </location>
</feature>
<gene>
    <name evidence="2" type="ordered locus">MexAM1_META2p0688</name>
</gene>
<geneLocation type="plasmid" evidence="2 3">
    <name>megaplasmid</name>
</geneLocation>
<keyword evidence="1" id="KW-1133">Transmembrane helix</keyword>
<dbReference type="KEGG" id="mea:Mex_2p0688"/>
<dbReference type="HOGENOM" id="CLU_2650266_0_0_5"/>
<protein>
    <submittedName>
        <fullName evidence="2">Uncharacterized protein</fullName>
    </submittedName>
</protein>
<reference evidence="2 3" key="1">
    <citation type="journal article" date="2009" name="PLoS ONE">
        <title>Methylobacterium genome sequences: a reference blueprint to investigate microbial metabolism of C1 compounds from natural and industrial sources.</title>
        <authorList>
            <person name="Vuilleumier S."/>
            <person name="Chistoserdova L."/>
            <person name="Lee M.-C."/>
            <person name="Bringel F."/>
            <person name="Lajus A."/>
            <person name="Zhou Y."/>
            <person name="Gourion B."/>
            <person name="Barbe V."/>
            <person name="Chang J."/>
            <person name="Cruveiller S."/>
            <person name="Dossat C."/>
            <person name="Gillett W."/>
            <person name="Gruffaz C."/>
            <person name="Haugen E."/>
            <person name="Hourcade E."/>
            <person name="Levy R."/>
            <person name="Mangenot S."/>
            <person name="Muller E."/>
            <person name="Nadalig T."/>
            <person name="Pagni M."/>
            <person name="Penny C."/>
            <person name="Peyraud R."/>
            <person name="Robinson D.G."/>
            <person name="Roche D."/>
            <person name="Rouy Z."/>
            <person name="Saenampechek C."/>
            <person name="Salvignol G."/>
            <person name="Vallenet D."/>
            <person name="Wu Z."/>
            <person name="Marx C.J."/>
            <person name="Vorholt J.A."/>
            <person name="Olson M.V."/>
            <person name="Kaul R."/>
            <person name="Weissenbach J."/>
            <person name="Medigue C."/>
            <person name="Lidstrom M.E."/>
        </authorList>
    </citation>
    <scope>NUCLEOTIDE SEQUENCE [LARGE SCALE GENOMIC DNA]</scope>
    <source>
        <strain evidence="3">ATCC 14718 / DSM 1338 / JCM 2805 / NCIMB 9133 / AM1</strain>
    </source>
</reference>
<dbReference type="RefSeq" id="WP_012753983.1">
    <property type="nucleotide sequence ID" value="NC_012811.1"/>
</dbReference>
<keyword evidence="1" id="KW-0812">Transmembrane</keyword>
<organism evidence="2 3">
    <name type="scientific">Methylorubrum extorquens (strain ATCC 14718 / DSM 1338 / JCM 2805 / NCIMB 9133 / AM1)</name>
    <name type="common">Methylobacterium extorquens</name>
    <dbReference type="NCBI Taxonomy" id="272630"/>
    <lineage>
        <taxon>Bacteria</taxon>
        <taxon>Pseudomonadati</taxon>
        <taxon>Pseudomonadota</taxon>
        <taxon>Alphaproteobacteria</taxon>
        <taxon>Hyphomicrobiales</taxon>
        <taxon>Methylobacteriaceae</taxon>
        <taxon>Methylorubrum</taxon>
    </lineage>
</organism>
<name>C5B501_METEA</name>
<dbReference type="Proteomes" id="UP000009081">
    <property type="component" value="Plasmid megaplasmid"/>
</dbReference>
<sequence>MPLTELVLIVSTLIAYGVGLAFWLVYCLDASRVQVHAGAPAWRRLARDPVMALASGVPVLALVGLVLAWRILPALL</sequence>
<evidence type="ECO:0000313" key="2">
    <source>
        <dbReference type="EMBL" id="ACS43533.1"/>
    </source>
</evidence>
<dbReference type="EMBL" id="CP001511">
    <property type="protein sequence ID" value="ACS43533.1"/>
    <property type="molecule type" value="Genomic_DNA"/>
</dbReference>
<proteinExistence type="predicted"/>
<dbReference type="AlphaFoldDB" id="C5B501"/>
<keyword evidence="1" id="KW-0472">Membrane</keyword>
<keyword evidence="2" id="KW-0614">Plasmid</keyword>
<feature type="transmembrane region" description="Helical" evidence="1">
    <location>
        <begin position="49"/>
        <end position="72"/>
    </location>
</feature>
<accession>C5B501</accession>